<dbReference type="CDD" id="cd09212">
    <property type="entry name" value="PUB"/>
    <property type="match status" value="1"/>
</dbReference>
<dbReference type="InterPro" id="IPR036339">
    <property type="entry name" value="PUB-like_dom_sf"/>
</dbReference>
<dbReference type="PANTHER" id="PTHR47694">
    <property type="entry name" value="PLANT UBX DOMAIN-CONTAINING PROTEIN 2"/>
    <property type="match status" value="1"/>
</dbReference>
<reference evidence="3 4" key="1">
    <citation type="submission" date="2024-06" db="EMBL/GenBank/DDBJ databases">
        <authorList>
            <person name="Kraege A."/>
            <person name="Thomma B."/>
        </authorList>
    </citation>
    <scope>NUCLEOTIDE SEQUENCE [LARGE SCALE GENOMIC DNA]</scope>
</reference>
<organism evidence="3 4">
    <name type="scientific">Coccomyxa viridis</name>
    <dbReference type="NCBI Taxonomy" id="1274662"/>
    <lineage>
        <taxon>Eukaryota</taxon>
        <taxon>Viridiplantae</taxon>
        <taxon>Chlorophyta</taxon>
        <taxon>core chlorophytes</taxon>
        <taxon>Trebouxiophyceae</taxon>
        <taxon>Trebouxiophyceae incertae sedis</taxon>
        <taxon>Coccomyxaceae</taxon>
        <taxon>Coccomyxa</taxon>
    </lineage>
</organism>
<evidence type="ECO:0000313" key="3">
    <source>
        <dbReference type="EMBL" id="CAL5225639.1"/>
    </source>
</evidence>
<dbReference type="EMBL" id="CAXHTA020000012">
    <property type="protein sequence ID" value="CAL5225639.1"/>
    <property type="molecule type" value="Genomic_DNA"/>
</dbReference>
<sequence>MGYAGYVPARYAPAAPTAVQAALYAVQSQAALELIAKLTKNVVISPTEEKFKRVKLSNPKIKAALVDTPGAIDALLAIGWLREQEPEEAMVVPKGRHFTMAEVRMVDDAAERLRKRQRDEARASSAQQRTAASSAAAQVRAQMEADRRERAARAADVRA</sequence>
<dbReference type="Pfam" id="PF09409">
    <property type="entry name" value="PUB"/>
    <property type="match status" value="1"/>
</dbReference>
<dbReference type="Gene3D" id="1.20.58.2190">
    <property type="match status" value="1"/>
</dbReference>
<evidence type="ECO:0000256" key="1">
    <source>
        <dbReference type="SAM" id="MobiDB-lite"/>
    </source>
</evidence>
<dbReference type="SMART" id="SM00580">
    <property type="entry name" value="PUG"/>
    <property type="match status" value="1"/>
</dbReference>
<dbReference type="PANTHER" id="PTHR47694:SF1">
    <property type="entry name" value="PLANT UBX DOMAIN-CONTAINING PROTEIN 2"/>
    <property type="match status" value="1"/>
</dbReference>
<gene>
    <name evidence="3" type="primary">g8495</name>
    <name evidence="3" type="ORF">VP750_LOCUS7298</name>
</gene>
<proteinExistence type="predicted"/>
<feature type="compositionally biased region" description="Low complexity" evidence="1">
    <location>
        <begin position="123"/>
        <end position="142"/>
    </location>
</feature>
<feature type="domain" description="PUB" evidence="2">
    <location>
        <begin position="27"/>
        <end position="94"/>
    </location>
</feature>
<dbReference type="SUPFAM" id="SSF143503">
    <property type="entry name" value="PUG domain-like"/>
    <property type="match status" value="1"/>
</dbReference>
<name>A0ABP1G0I0_9CHLO</name>
<feature type="compositionally biased region" description="Basic and acidic residues" evidence="1">
    <location>
        <begin position="143"/>
        <end position="159"/>
    </location>
</feature>
<comment type="caution">
    <text evidence="3">The sequence shown here is derived from an EMBL/GenBank/DDBJ whole genome shotgun (WGS) entry which is preliminary data.</text>
</comment>
<protein>
    <submittedName>
        <fullName evidence="3">G8495 protein</fullName>
    </submittedName>
</protein>
<accession>A0ABP1G0I0</accession>
<evidence type="ECO:0000313" key="4">
    <source>
        <dbReference type="Proteomes" id="UP001497392"/>
    </source>
</evidence>
<dbReference type="Proteomes" id="UP001497392">
    <property type="component" value="Unassembled WGS sequence"/>
</dbReference>
<feature type="region of interest" description="Disordered" evidence="1">
    <location>
        <begin position="114"/>
        <end position="159"/>
    </location>
</feature>
<dbReference type="InterPro" id="IPR018997">
    <property type="entry name" value="PUB_domain"/>
</dbReference>
<keyword evidence="4" id="KW-1185">Reference proteome</keyword>
<evidence type="ECO:0000259" key="2">
    <source>
        <dbReference type="Pfam" id="PF09409"/>
    </source>
</evidence>